<dbReference type="SUPFAM" id="SSF54506">
    <property type="entry name" value="Diaminopimelate epimerase-like"/>
    <property type="match status" value="1"/>
</dbReference>
<evidence type="ECO:0000313" key="4">
    <source>
        <dbReference type="EMBL" id="KHJ56217.1"/>
    </source>
</evidence>
<organism evidence="4 5">
    <name type="scientific">Aureimonas altamirensis</name>
    <dbReference type="NCBI Taxonomy" id="370622"/>
    <lineage>
        <taxon>Bacteria</taxon>
        <taxon>Pseudomonadati</taxon>
        <taxon>Pseudomonadota</taxon>
        <taxon>Alphaproteobacteria</taxon>
        <taxon>Hyphomicrobiales</taxon>
        <taxon>Aurantimonadaceae</taxon>
        <taxon>Aureimonas</taxon>
    </lineage>
</organism>
<evidence type="ECO:0000256" key="3">
    <source>
        <dbReference type="PIRSR" id="PIRSR016184-1"/>
    </source>
</evidence>
<dbReference type="PANTHER" id="PTHR13774:SF17">
    <property type="entry name" value="PHENAZINE BIOSYNTHESIS-LIKE DOMAIN-CONTAINING PROTEIN"/>
    <property type="match status" value="1"/>
</dbReference>
<dbReference type="PIRSF" id="PIRSF016184">
    <property type="entry name" value="PhzC_PhzF"/>
    <property type="match status" value="1"/>
</dbReference>
<sequence length="267" mass="28687">MADFRMFQVDAFTRTRFAGNAAAVVLLDSWLPDSVLTAIAAENNLAETAFLISAAEDGHELRWFTPTTEVPLCGHATLASALVLADEIGLSPPFRFHTRKSGTLRVDRSEEGFAMRLPRRRVDPGGDPAEIAAVLGIPVLETRFVPVDGDDTVLALVADEGALMTMRPDIRAIAALDARSLLVTAKGDSVDFVSRYFAPRFGIDEDPVTGSAHCALAPFWAAKLGGTTFTARQLSRRGGSLTCRLEDDAVIIGGQAVLYLRGTIIVE</sequence>
<dbReference type="InterPro" id="IPR003719">
    <property type="entry name" value="Phenazine_PhzF-like"/>
</dbReference>
<comment type="similarity">
    <text evidence="1">Belongs to the PhzF family.</text>
</comment>
<accession>A0A0B1QBA6</accession>
<dbReference type="RefSeq" id="WP_039189714.1">
    <property type="nucleotide sequence ID" value="NZ_JRFJ01000001.1"/>
</dbReference>
<evidence type="ECO:0000256" key="2">
    <source>
        <dbReference type="ARBA" id="ARBA00023235"/>
    </source>
</evidence>
<dbReference type="GO" id="GO:0016853">
    <property type="term" value="F:isomerase activity"/>
    <property type="evidence" value="ECO:0007669"/>
    <property type="project" value="UniProtKB-KW"/>
</dbReference>
<dbReference type="EMBL" id="JRFJ01000001">
    <property type="protein sequence ID" value="KHJ56217.1"/>
    <property type="molecule type" value="Genomic_DNA"/>
</dbReference>
<keyword evidence="2" id="KW-0413">Isomerase</keyword>
<proteinExistence type="inferred from homology"/>
<dbReference type="GO" id="GO:0005737">
    <property type="term" value="C:cytoplasm"/>
    <property type="evidence" value="ECO:0007669"/>
    <property type="project" value="TreeGrafter"/>
</dbReference>
<name>A0A0B1QBA6_9HYPH</name>
<evidence type="ECO:0000256" key="1">
    <source>
        <dbReference type="ARBA" id="ARBA00008270"/>
    </source>
</evidence>
<dbReference type="OrthoDB" id="9788221at2"/>
<dbReference type="Proteomes" id="UP000030826">
    <property type="component" value="Unassembled WGS sequence"/>
</dbReference>
<feature type="active site" evidence="3">
    <location>
        <position position="47"/>
    </location>
</feature>
<dbReference type="Pfam" id="PF02567">
    <property type="entry name" value="PhzC-PhzF"/>
    <property type="match status" value="1"/>
</dbReference>
<reference evidence="4 5" key="1">
    <citation type="submission" date="2014-09" db="EMBL/GenBank/DDBJ databases">
        <title>Isolation and characterization of Aurantimonas altamirensis ON-56566 from clinical sample following a dog bite.</title>
        <authorList>
            <person name="Eshaghi A."/>
            <person name="Li A."/>
            <person name="Shahinas D."/>
            <person name="Bahn P."/>
            <person name="Kus J.V."/>
            <person name="Patel S.N."/>
        </authorList>
    </citation>
    <scope>NUCLEOTIDE SEQUENCE [LARGE SCALE GENOMIC DNA]</scope>
    <source>
        <strain evidence="4 5">ON-56566</strain>
    </source>
</reference>
<dbReference type="AlphaFoldDB" id="A0A0B1QBA6"/>
<comment type="caution">
    <text evidence="4">The sequence shown here is derived from an EMBL/GenBank/DDBJ whole genome shotgun (WGS) entry which is preliminary data.</text>
</comment>
<dbReference type="PANTHER" id="PTHR13774">
    <property type="entry name" value="PHENAZINE BIOSYNTHESIS PROTEIN"/>
    <property type="match status" value="1"/>
</dbReference>
<protein>
    <recommendedName>
        <fullName evidence="6">Phenazine biosynthesis protein PhzF family</fullName>
    </recommendedName>
</protein>
<evidence type="ECO:0000313" key="5">
    <source>
        <dbReference type="Proteomes" id="UP000030826"/>
    </source>
</evidence>
<evidence type="ECO:0008006" key="6">
    <source>
        <dbReference type="Google" id="ProtNLM"/>
    </source>
</evidence>
<dbReference type="NCBIfam" id="TIGR00654">
    <property type="entry name" value="PhzF_family"/>
    <property type="match status" value="1"/>
</dbReference>
<dbReference type="STRING" id="370622.LA66_06430"/>
<dbReference type="Gene3D" id="3.10.310.10">
    <property type="entry name" value="Diaminopimelate Epimerase, Chain A, domain 1"/>
    <property type="match status" value="2"/>
</dbReference>
<gene>
    <name evidence="4" type="ORF">LA66_06430</name>
</gene>